<gene>
    <name evidence="1" type="ORF">DW888_16355</name>
</gene>
<dbReference type="EMBL" id="QSGO01000017">
    <property type="protein sequence ID" value="RHB32893.1"/>
    <property type="molecule type" value="Genomic_DNA"/>
</dbReference>
<evidence type="ECO:0000313" key="2">
    <source>
        <dbReference type="Proteomes" id="UP000284379"/>
    </source>
</evidence>
<dbReference type="AlphaFoldDB" id="A0A413VH93"/>
<proteinExistence type="predicted"/>
<dbReference type="NCBIfam" id="NF047436">
    <property type="entry name" value="LA_2272_repeat"/>
    <property type="match status" value="1"/>
</dbReference>
<dbReference type="Proteomes" id="UP000284379">
    <property type="component" value="Unassembled WGS sequence"/>
</dbReference>
<accession>A0A413VH93</accession>
<protein>
    <submittedName>
        <fullName evidence="1">Uncharacterized protein</fullName>
    </submittedName>
</protein>
<organism evidence="1 2">
    <name type="scientific">Bacteroides nordii</name>
    <dbReference type="NCBI Taxonomy" id="291645"/>
    <lineage>
        <taxon>Bacteria</taxon>
        <taxon>Pseudomonadati</taxon>
        <taxon>Bacteroidota</taxon>
        <taxon>Bacteroidia</taxon>
        <taxon>Bacteroidales</taxon>
        <taxon>Bacteroidaceae</taxon>
        <taxon>Bacteroides</taxon>
    </lineage>
</organism>
<sequence>MHMRKVLILLLLLSAAVGLFSQNRCFGVNLSLGSKVCTQPMRSLDLENIRRDSIKSIKGQTTYLNIGVNSKADKLYGLAFNLLTLRADCIKGIAIAGFGNINHYSGEYNGICLGGIMNMSPDGTKGLQVAGLINSSDNIFGIQVSGLIGITDVLRGVQIAPLNFCGDCKGVQIGIVNYCLSEEKSNIFQLGLINLNRSTKIQAIIFGGNSSLMNVGIRFRGMLFYNMVGVGAYSFHLNNKFSWNLSYRSGLWLPITKFLDISGDIGYQHLMTGKNRNESLPGSLYALQARLNLECKIRSKLSLFLSGGYEVIRHYGRNKTHSHQPIIEGGIILF</sequence>
<reference evidence="1 2" key="1">
    <citation type="submission" date="2018-08" db="EMBL/GenBank/DDBJ databases">
        <title>A genome reference for cultivated species of the human gut microbiota.</title>
        <authorList>
            <person name="Zou Y."/>
            <person name="Xue W."/>
            <person name="Luo G."/>
        </authorList>
    </citation>
    <scope>NUCLEOTIDE SEQUENCE [LARGE SCALE GENOMIC DNA]</scope>
    <source>
        <strain evidence="1 2">AM40-30BH</strain>
    </source>
</reference>
<name>A0A413VH93_9BACE</name>
<dbReference type="InterPro" id="IPR058093">
    <property type="entry name" value="LA_2272-like"/>
</dbReference>
<comment type="caution">
    <text evidence="1">The sequence shown here is derived from an EMBL/GenBank/DDBJ whole genome shotgun (WGS) entry which is preliminary data.</text>
</comment>
<evidence type="ECO:0000313" key="1">
    <source>
        <dbReference type="EMBL" id="RHB32893.1"/>
    </source>
</evidence>